<comment type="caution">
    <text evidence="2">The sequence shown here is derived from an EMBL/GenBank/DDBJ whole genome shotgun (WGS) entry which is preliminary data.</text>
</comment>
<evidence type="ECO:0000256" key="1">
    <source>
        <dbReference type="SAM" id="Phobius"/>
    </source>
</evidence>
<dbReference type="OrthoDB" id="7806049at2"/>
<feature type="transmembrane region" description="Helical" evidence="1">
    <location>
        <begin position="219"/>
        <end position="239"/>
    </location>
</feature>
<evidence type="ECO:0000313" key="2">
    <source>
        <dbReference type="EMBL" id="RVU37826.1"/>
    </source>
</evidence>
<sequence length="285" mass="32346">MARVFPSKTTPISCAKLSIEDVAKIFRRLEKSVLEQGDLEISELLPQENEPSAEFEERKQKIKESAFRVTVTINGSDGSSFFGDNEALFYSESLPDEISMVYMTNKTAYNGVARIDPNNGFELTLDFSKPPLLDFRNSISSPTGNVSGLRITGDRDSWVATIHSAVMDIVDLRRTRRRLIHIGAAYDIGLAVIGFPLGFYFCRHSSPLIEKLFAESSVFLTSAAYFYLMLLTLWIHRVMFEYARWIFPTLELEKNNSNIVFHRGFWWTIIVSVLGSIAYDLKALI</sequence>
<feature type="transmembrane region" description="Helical" evidence="1">
    <location>
        <begin position="179"/>
        <end position="199"/>
    </location>
</feature>
<protein>
    <submittedName>
        <fullName evidence="2">Uncharacterized protein</fullName>
    </submittedName>
</protein>
<dbReference type="EMBL" id="SADE01000001">
    <property type="protein sequence ID" value="RVU37826.1"/>
    <property type="molecule type" value="Genomic_DNA"/>
</dbReference>
<dbReference type="RefSeq" id="WP_127763199.1">
    <property type="nucleotide sequence ID" value="NZ_SADE01000001.1"/>
</dbReference>
<name>A0A437QTL1_9PROT</name>
<accession>A0A437QTL1</accession>
<gene>
    <name evidence="2" type="ORF">EOI86_00530</name>
</gene>
<proteinExistence type="predicted"/>
<evidence type="ECO:0000313" key="3">
    <source>
        <dbReference type="Proteomes" id="UP000287447"/>
    </source>
</evidence>
<keyword evidence="1" id="KW-1133">Transmembrane helix</keyword>
<keyword evidence="1" id="KW-0472">Membrane</keyword>
<dbReference type="Proteomes" id="UP000287447">
    <property type="component" value="Unassembled WGS sequence"/>
</dbReference>
<reference evidence="3" key="1">
    <citation type="submission" date="2019-01" db="EMBL/GenBank/DDBJ databases">
        <title>Gri0909 isolated from a small marine red alga.</title>
        <authorList>
            <person name="Kim J."/>
            <person name="Jeong S.E."/>
            <person name="Jeon C.O."/>
        </authorList>
    </citation>
    <scope>NUCLEOTIDE SEQUENCE [LARGE SCALE GENOMIC DNA]</scope>
    <source>
        <strain evidence="3">Gri0909</strain>
    </source>
</reference>
<dbReference type="AlphaFoldDB" id="A0A437QTL1"/>
<keyword evidence="1" id="KW-0812">Transmembrane</keyword>
<organism evidence="2 3">
    <name type="scientific">Hwanghaeella grinnelliae</name>
    <dbReference type="NCBI Taxonomy" id="2500179"/>
    <lineage>
        <taxon>Bacteria</taxon>
        <taxon>Pseudomonadati</taxon>
        <taxon>Pseudomonadota</taxon>
        <taxon>Alphaproteobacteria</taxon>
        <taxon>Rhodospirillales</taxon>
        <taxon>Rhodospirillaceae</taxon>
        <taxon>Hwanghaeella</taxon>
    </lineage>
</organism>
<keyword evidence="3" id="KW-1185">Reference proteome</keyword>
<feature type="transmembrane region" description="Helical" evidence="1">
    <location>
        <begin position="260"/>
        <end position="279"/>
    </location>
</feature>